<dbReference type="AlphaFoldDB" id="A0A0A8YTU9"/>
<dbReference type="EMBL" id="GBRH01269032">
    <property type="protein sequence ID" value="JAD28863.1"/>
    <property type="molecule type" value="Transcribed_RNA"/>
</dbReference>
<reference evidence="1" key="2">
    <citation type="journal article" date="2015" name="Data Brief">
        <title>Shoot transcriptome of the giant reed, Arundo donax.</title>
        <authorList>
            <person name="Barrero R.A."/>
            <person name="Guerrero F.D."/>
            <person name="Moolhuijzen P."/>
            <person name="Goolsby J.A."/>
            <person name="Tidwell J."/>
            <person name="Bellgard S.E."/>
            <person name="Bellgard M.I."/>
        </authorList>
    </citation>
    <scope>NUCLEOTIDE SEQUENCE</scope>
    <source>
        <tissue evidence="1">Shoot tissue taken approximately 20 cm above the soil surface</tissue>
    </source>
</reference>
<protein>
    <submittedName>
        <fullName evidence="1">Uncharacterized protein</fullName>
    </submittedName>
</protein>
<proteinExistence type="predicted"/>
<sequence>MLCNLGKDMLLGGTSICTVIELIALAVKRNTISNSTGPRCSANVLVVSFGRRFIYSLVQPFAQFSWNLLHLISMF</sequence>
<organism evidence="1">
    <name type="scientific">Arundo donax</name>
    <name type="common">Giant reed</name>
    <name type="synonym">Donax arundinaceus</name>
    <dbReference type="NCBI Taxonomy" id="35708"/>
    <lineage>
        <taxon>Eukaryota</taxon>
        <taxon>Viridiplantae</taxon>
        <taxon>Streptophyta</taxon>
        <taxon>Embryophyta</taxon>
        <taxon>Tracheophyta</taxon>
        <taxon>Spermatophyta</taxon>
        <taxon>Magnoliopsida</taxon>
        <taxon>Liliopsida</taxon>
        <taxon>Poales</taxon>
        <taxon>Poaceae</taxon>
        <taxon>PACMAD clade</taxon>
        <taxon>Arundinoideae</taxon>
        <taxon>Arundineae</taxon>
        <taxon>Arundo</taxon>
    </lineage>
</organism>
<name>A0A0A8YTU9_ARUDO</name>
<evidence type="ECO:0000313" key="1">
    <source>
        <dbReference type="EMBL" id="JAD28863.1"/>
    </source>
</evidence>
<accession>A0A0A8YTU9</accession>
<reference evidence="1" key="1">
    <citation type="submission" date="2014-09" db="EMBL/GenBank/DDBJ databases">
        <authorList>
            <person name="Magalhaes I.L.F."/>
            <person name="Oliveira U."/>
            <person name="Santos F.R."/>
            <person name="Vidigal T.H.D.A."/>
            <person name="Brescovit A.D."/>
            <person name="Santos A.J."/>
        </authorList>
    </citation>
    <scope>NUCLEOTIDE SEQUENCE</scope>
    <source>
        <tissue evidence="1">Shoot tissue taken approximately 20 cm above the soil surface</tissue>
    </source>
</reference>